<evidence type="ECO:0000256" key="10">
    <source>
        <dbReference type="PROSITE-ProRule" id="PRU00176"/>
    </source>
</evidence>
<comment type="function">
    <text evidence="11">Necessary for the splicing of pre-mRNA.</text>
</comment>
<dbReference type="InterPro" id="IPR000504">
    <property type="entry name" value="RRM_dom"/>
</dbReference>
<keyword evidence="5 10" id="KW-0694">RNA-binding</keyword>
<dbReference type="PROSITE" id="PS50102">
    <property type="entry name" value="RRM"/>
    <property type="match status" value="3"/>
</dbReference>
<organism evidence="14 15">
    <name type="scientific">Boothiomyces macroporosus</name>
    <dbReference type="NCBI Taxonomy" id="261099"/>
    <lineage>
        <taxon>Eukaryota</taxon>
        <taxon>Fungi</taxon>
        <taxon>Fungi incertae sedis</taxon>
        <taxon>Chytridiomycota</taxon>
        <taxon>Chytridiomycota incertae sedis</taxon>
        <taxon>Chytridiomycetes</taxon>
        <taxon>Rhizophydiales</taxon>
        <taxon>Terramycetaceae</taxon>
        <taxon>Boothiomyces</taxon>
    </lineage>
</organism>
<dbReference type="FunFam" id="3.30.70.330:FF:000097">
    <property type="entry name" value="U2 snRNP auxiliary factor large subunit"/>
    <property type="match status" value="1"/>
</dbReference>
<reference evidence="14" key="1">
    <citation type="submission" date="2020-05" db="EMBL/GenBank/DDBJ databases">
        <title>Phylogenomic resolution of chytrid fungi.</title>
        <authorList>
            <person name="Stajich J.E."/>
            <person name="Amses K."/>
            <person name="Simmons R."/>
            <person name="Seto K."/>
            <person name="Myers J."/>
            <person name="Bonds A."/>
            <person name="Quandt C.A."/>
            <person name="Barry K."/>
            <person name="Liu P."/>
            <person name="Grigoriev I."/>
            <person name="Longcore J.E."/>
            <person name="James T.Y."/>
        </authorList>
    </citation>
    <scope>NUCLEOTIDE SEQUENCE</scope>
    <source>
        <strain evidence="14">PLAUS21</strain>
    </source>
</reference>
<evidence type="ECO:0000313" key="15">
    <source>
        <dbReference type="Proteomes" id="UP001210925"/>
    </source>
</evidence>
<dbReference type="GO" id="GO:0003735">
    <property type="term" value="F:structural constituent of ribosome"/>
    <property type="evidence" value="ECO:0007669"/>
    <property type="project" value="InterPro"/>
</dbReference>
<proteinExistence type="inferred from homology"/>
<dbReference type="FunFam" id="3.30.70.330:FF:000074">
    <property type="entry name" value="U2 snRNP auxiliary factor large subunit"/>
    <property type="match status" value="1"/>
</dbReference>
<comment type="similarity">
    <text evidence="11">Belongs to the splicing factor SR family.</text>
</comment>
<dbReference type="GO" id="GO:0005840">
    <property type="term" value="C:ribosome"/>
    <property type="evidence" value="ECO:0007669"/>
    <property type="project" value="UniProtKB-KW"/>
</dbReference>
<dbReference type="Proteomes" id="UP001210925">
    <property type="component" value="Unassembled WGS sequence"/>
</dbReference>
<comment type="caution">
    <text evidence="14">The sequence shown here is derived from an EMBL/GenBank/DDBJ whole genome shotgun (WGS) entry which is preliminary data.</text>
</comment>
<dbReference type="InterPro" id="IPR012677">
    <property type="entry name" value="Nucleotide-bd_a/b_plait_sf"/>
</dbReference>
<dbReference type="GO" id="GO:0006412">
    <property type="term" value="P:translation"/>
    <property type="evidence" value="ECO:0007669"/>
    <property type="project" value="InterPro"/>
</dbReference>
<dbReference type="InterPro" id="IPR006529">
    <property type="entry name" value="U2AF_lg"/>
</dbReference>
<dbReference type="AlphaFoldDB" id="A0AAD5UQ35"/>
<evidence type="ECO:0000256" key="5">
    <source>
        <dbReference type="ARBA" id="ARBA00022884"/>
    </source>
</evidence>
<accession>A0AAD5UQ35</accession>
<evidence type="ECO:0000256" key="8">
    <source>
        <dbReference type="ARBA" id="ARBA00023242"/>
    </source>
</evidence>
<keyword evidence="3 11" id="KW-0507">mRNA processing</keyword>
<evidence type="ECO:0000256" key="1">
    <source>
        <dbReference type="ARBA" id="ARBA00004123"/>
    </source>
</evidence>
<dbReference type="Pfam" id="PF17136">
    <property type="entry name" value="ribosomal_L24"/>
    <property type="match status" value="1"/>
</dbReference>
<evidence type="ECO:0000313" key="14">
    <source>
        <dbReference type="EMBL" id="KAJ3262265.1"/>
    </source>
</evidence>
<keyword evidence="15" id="KW-1185">Reference proteome</keyword>
<comment type="similarity">
    <text evidence="2">Belongs to the universal ribosomal protein uL24 family.</text>
</comment>
<dbReference type="CDD" id="cd12232">
    <property type="entry name" value="RRM3_U2AF65"/>
    <property type="match status" value="1"/>
</dbReference>
<evidence type="ECO:0000256" key="12">
    <source>
        <dbReference type="SAM" id="MobiDB-lite"/>
    </source>
</evidence>
<dbReference type="GO" id="GO:0008380">
    <property type="term" value="P:RNA splicing"/>
    <property type="evidence" value="ECO:0007669"/>
    <property type="project" value="UniProtKB-KW"/>
</dbReference>
<dbReference type="CDD" id="cd12231">
    <property type="entry name" value="RRM2_U2AF65"/>
    <property type="match status" value="1"/>
</dbReference>
<evidence type="ECO:0000256" key="6">
    <source>
        <dbReference type="ARBA" id="ARBA00022980"/>
    </source>
</evidence>
<dbReference type="GO" id="GO:0006397">
    <property type="term" value="P:mRNA processing"/>
    <property type="evidence" value="ECO:0007669"/>
    <property type="project" value="UniProtKB-KW"/>
</dbReference>
<dbReference type="GO" id="GO:1990904">
    <property type="term" value="C:ribonucleoprotein complex"/>
    <property type="evidence" value="ECO:0007669"/>
    <property type="project" value="UniProtKB-KW"/>
</dbReference>
<dbReference type="InterPro" id="IPR003256">
    <property type="entry name" value="Ribosomal_uL24"/>
</dbReference>
<dbReference type="HAMAP" id="MF_01326_B">
    <property type="entry name" value="Ribosomal_uL24_B"/>
    <property type="match status" value="1"/>
</dbReference>
<dbReference type="InterPro" id="IPR008991">
    <property type="entry name" value="Translation_prot_SH3-like_sf"/>
</dbReference>
<evidence type="ECO:0000256" key="7">
    <source>
        <dbReference type="ARBA" id="ARBA00023187"/>
    </source>
</evidence>
<evidence type="ECO:0000256" key="11">
    <source>
        <dbReference type="RuleBase" id="RU364135"/>
    </source>
</evidence>
<dbReference type="CDD" id="cd06089">
    <property type="entry name" value="KOW_RPL26"/>
    <property type="match status" value="1"/>
</dbReference>
<keyword evidence="7 11" id="KW-0508">mRNA splicing</keyword>
<feature type="compositionally biased region" description="Basic and acidic residues" evidence="12">
    <location>
        <begin position="156"/>
        <end position="170"/>
    </location>
</feature>
<dbReference type="InterPro" id="IPR057264">
    <property type="entry name" value="Ribosomal_uL24_C"/>
</dbReference>
<keyword evidence="9" id="KW-0687">Ribonucleoprotein</keyword>
<dbReference type="PANTHER" id="PTHR23139">
    <property type="entry name" value="RNA-BINDING PROTEIN"/>
    <property type="match status" value="1"/>
</dbReference>
<dbReference type="SUPFAM" id="SSF54928">
    <property type="entry name" value="RNA-binding domain, RBD"/>
    <property type="match status" value="2"/>
</dbReference>
<dbReference type="EMBL" id="JADGKB010000002">
    <property type="protein sequence ID" value="KAJ3262265.1"/>
    <property type="molecule type" value="Genomic_DNA"/>
</dbReference>
<dbReference type="Gene3D" id="3.30.70.330">
    <property type="match status" value="3"/>
</dbReference>
<evidence type="ECO:0000256" key="4">
    <source>
        <dbReference type="ARBA" id="ARBA00022737"/>
    </source>
</evidence>
<feature type="compositionally biased region" description="Basic residues" evidence="12">
    <location>
        <begin position="171"/>
        <end position="181"/>
    </location>
</feature>
<feature type="domain" description="RRM" evidence="13">
    <location>
        <begin position="258"/>
        <end position="340"/>
    </location>
</feature>
<dbReference type="GO" id="GO:0003723">
    <property type="term" value="F:RNA binding"/>
    <property type="evidence" value="ECO:0007669"/>
    <property type="project" value="UniProtKB-UniRule"/>
</dbReference>
<feature type="region of interest" description="Disordered" evidence="12">
    <location>
        <begin position="145"/>
        <end position="197"/>
    </location>
</feature>
<evidence type="ECO:0000259" key="13">
    <source>
        <dbReference type="PROSITE" id="PS50102"/>
    </source>
</evidence>
<evidence type="ECO:0000256" key="3">
    <source>
        <dbReference type="ARBA" id="ARBA00022664"/>
    </source>
</evidence>
<dbReference type="NCBIfam" id="TIGR01642">
    <property type="entry name" value="U2AF_lg"/>
    <property type="match status" value="1"/>
</dbReference>
<keyword evidence="8 11" id="KW-0539">Nucleus</keyword>
<dbReference type="Pfam" id="PF00076">
    <property type="entry name" value="RRM_1"/>
    <property type="match status" value="2"/>
</dbReference>
<keyword evidence="4" id="KW-0677">Repeat</keyword>
<feature type="domain" description="RRM" evidence="13">
    <location>
        <begin position="480"/>
        <end position="570"/>
    </location>
</feature>
<dbReference type="InterPro" id="IPR014722">
    <property type="entry name" value="Rib_uL2_dom2"/>
</dbReference>
<comment type="subcellular location">
    <subcellularLocation>
        <location evidence="1 11">Nucleus</location>
    </subcellularLocation>
</comment>
<name>A0AAD5UQ35_9FUNG</name>
<gene>
    <name evidence="14" type="ORF">HK103_002678</name>
</gene>
<feature type="domain" description="RRM" evidence="13">
    <location>
        <begin position="364"/>
        <end position="441"/>
    </location>
</feature>
<dbReference type="InterPro" id="IPR035979">
    <property type="entry name" value="RBD_domain_sf"/>
</dbReference>
<dbReference type="GO" id="GO:0005634">
    <property type="term" value="C:nucleus"/>
    <property type="evidence" value="ECO:0007669"/>
    <property type="project" value="UniProtKB-SubCell"/>
</dbReference>
<dbReference type="Gene3D" id="2.30.30.30">
    <property type="match status" value="1"/>
</dbReference>
<evidence type="ECO:0000256" key="9">
    <source>
        <dbReference type="ARBA" id="ARBA00023274"/>
    </source>
</evidence>
<keyword evidence="6" id="KW-0689">Ribosomal protein</keyword>
<dbReference type="NCBIfam" id="TIGR01079">
    <property type="entry name" value="rplX_bact"/>
    <property type="match status" value="1"/>
</dbReference>
<sequence>MAKFKFKGANFMKKKIGNTHPKDLIKTQRIFPGDLVQVVSGKVDVGKQGKVIDVLKDKNLIVVESIAMAVKHMKPNPFYPKGAKITKETPIHYSNVQLVDPVLNKPTKVKFERIHNPIKESTEYTRLALESKEYLPIPKKEDKFKKQEDYSSSYRGYDRGYRRDGRDRERRRSRSPRRSRQKSPDEPIPNLVPLHERPRKLNYWDQKPKGYEQLTADQAKATGTGSFGTPAVPEFGYGAIQYGAIAAIVDTSAGRSQKKLYFGDLPPDVTEEQVVEWVNSSYEKMGLEKGEGRPALNCKFEKNKEHCHVEFRTVDETTTALSLDGVEFKGKTIKVRRPKDYVPGQEDPNYVPGVVSNVVADTMFKVFIGGLPTYVTDDQVMELLTPFGELKSFNLVKDSNGVSKGFAFCEYLQPEITDLACEGLHGLELGDKKLIVQRASVGASKLPMIDGALPGAGLGRPILPIEILGANGMKPAEPTHVLMMLNMVTGDDLENDEDYESILEDIKLECETFGPISEIHIPRPHPHKFVAGVGKVFVKFENIKDCERAQRDLAGRRFNKRTVLTTFFDEIKLEARFF</sequence>
<dbReference type="SMART" id="SM00360">
    <property type="entry name" value="RRM"/>
    <property type="match status" value="3"/>
</dbReference>
<dbReference type="SUPFAM" id="SSF50104">
    <property type="entry name" value="Translation proteins SH3-like domain"/>
    <property type="match status" value="1"/>
</dbReference>
<evidence type="ECO:0000256" key="2">
    <source>
        <dbReference type="ARBA" id="ARBA00010618"/>
    </source>
</evidence>
<dbReference type="InterPro" id="IPR041988">
    <property type="entry name" value="Ribosomal_uL24_KOW"/>
</dbReference>
<protein>
    <recommendedName>
        <fullName evidence="11">Splicing factor U2AF subunit</fullName>
    </recommendedName>
    <alternativeName>
        <fullName evidence="11">U2 snRNP auxiliary factor large subunit</fullName>
    </alternativeName>
</protein>